<evidence type="ECO:0000313" key="1">
    <source>
        <dbReference type="EMBL" id="GAA2721975.1"/>
    </source>
</evidence>
<keyword evidence="2" id="KW-1185">Reference proteome</keyword>
<comment type="caution">
    <text evidence="1">The sequence shown here is derived from an EMBL/GenBank/DDBJ whole genome shotgun (WGS) entry which is preliminary data.</text>
</comment>
<organism evidence="1 2">
    <name type="scientific">Actinocorallia aurantiaca</name>
    <dbReference type="NCBI Taxonomy" id="46204"/>
    <lineage>
        <taxon>Bacteria</taxon>
        <taxon>Bacillati</taxon>
        <taxon>Actinomycetota</taxon>
        <taxon>Actinomycetes</taxon>
        <taxon>Streptosporangiales</taxon>
        <taxon>Thermomonosporaceae</taxon>
        <taxon>Actinocorallia</taxon>
    </lineage>
</organism>
<sequence length="60" mass="6242">MPVETAARAVTPARDRVRARFCNADPLLGGQDAPERLWTGGTPSGPALDAVVLSGIRRGA</sequence>
<dbReference type="Proteomes" id="UP001501842">
    <property type="component" value="Unassembled WGS sequence"/>
</dbReference>
<dbReference type="EMBL" id="BAAATZ010000005">
    <property type="protein sequence ID" value="GAA2721975.1"/>
    <property type="molecule type" value="Genomic_DNA"/>
</dbReference>
<proteinExistence type="predicted"/>
<reference evidence="1 2" key="1">
    <citation type="journal article" date="2019" name="Int. J. Syst. Evol. Microbiol.">
        <title>The Global Catalogue of Microorganisms (GCM) 10K type strain sequencing project: providing services to taxonomists for standard genome sequencing and annotation.</title>
        <authorList>
            <consortium name="The Broad Institute Genomics Platform"/>
            <consortium name="The Broad Institute Genome Sequencing Center for Infectious Disease"/>
            <person name="Wu L."/>
            <person name="Ma J."/>
        </authorList>
    </citation>
    <scope>NUCLEOTIDE SEQUENCE [LARGE SCALE GENOMIC DNA]</scope>
    <source>
        <strain evidence="1 2">JCM 8201</strain>
    </source>
</reference>
<name>A0ABN3U086_9ACTN</name>
<accession>A0ABN3U086</accession>
<protein>
    <submittedName>
        <fullName evidence="1">Uncharacterized protein</fullName>
    </submittedName>
</protein>
<evidence type="ECO:0000313" key="2">
    <source>
        <dbReference type="Proteomes" id="UP001501842"/>
    </source>
</evidence>
<gene>
    <name evidence="1" type="ORF">GCM10010439_13410</name>
</gene>